<sequence length="359" mass="38743">MLSSNSSENYENPCGAAVNSKSVYLVGAGRMGRAHAQAAVDLGMSLKAICDTRKEVRDNLADDFGVAKSNCFSDAQEMFDSLGGAELVIVATTADTHCELVCLAASSSSKAVLCEKPMAVSVEQCDRMIDACEKSGTALAVNHQMRFMPQYALVKKELERGELGLLASMNVVAGCFGLAMNGSHYIEAFNYLTGTWPSRVSGHFTGEPFQNPRGPRYFDQAGEFLFISENGQRLKLSIGHDQGHGMTSMYATQFGHVFVDELQGEMIVTARLLEHQSQPMTRYGMPWDRKTIAFPQADNVGPTREVMSALLQGENYPSGGNGKKIVASLAAAYASAQKSSVLVSIGSNDNSDDQVFPWA</sequence>
<proteinExistence type="predicted"/>
<dbReference type="PANTHER" id="PTHR43818:SF11">
    <property type="entry name" value="BCDNA.GH03377"/>
    <property type="match status" value="1"/>
</dbReference>
<dbReference type="Gene3D" id="3.40.50.720">
    <property type="entry name" value="NAD(P)-binding Rossmann-like Domain"/>
    <property type="match status" value="1"/>
</dbReference>
<dbReference type="RefSeq" id="WP_157097692.1">
    <property type="nucleotide sequence ID" value="NZ_BAAAEQ010000001.1"/>
</dbReference>
<dbReference type="InterPro" id="IPR036291">
    <property type="entry name" value="NAD(P)-bd_dom_sf"/>
</dbReference>
<dbReference type="PANTHER" id="PTHR43818">
    <property type="entry name" value="BCDNA.GH03377"/>
    <property type="match status" value="1"/>
</dbReference>
<feature type="domain" description="Gfo/Idh/MocA-like oxidoreductase N-terminal" evidence="2">
    <location>
        <begin position="23"/>
        <end position="143"/>
    </location>
</feature>
<dbReference type="InterPro" id="IPR000683">
    <property type="entry name" value="Gfo/Idh/MocA-like_OxRdtase_N"/>
</dbReference>
<dbReference type="InterPro" id="IPR050463">
    <property type="entry name" value="Gfo/Idh/MocA_oxidrdct_glycsds"/>
</dbReference>
<gene>
    <name evidence="3" type="ORF">GGR96_000977</name>
</gene>
<keyword evidence="1" id="KW-0560">Oxidoreductase</keyword>
<keyword evidence="4" id="KW-1185">Reference proteome</keyword>
<protein>
    <submittedName>
        <fullName evidence="3">Dehydrogenase</fullName>
    </submittedName>
</protein>
<accession>A0ABX0WX48</accession>
<comment type="caution">
    <text evidence="3">The sequence shown here is derived from an EMBL/GenBank/DDBJ whole genome shotgun (WGS) entry which is preliminary data.</text>
</comment>
<evidence type="ECO:0000313" key="3">
    <source>
        <dbReference type="EMBL" id="NJB73905.1"/>
    </source>
</evidence>
<evidence type="ECO:0000256" key="1">
    <source>
        <dbReference type="ARBA" id="ARBA00023002"/>
    </source>
</evidence>
<dbReference type="EMBL" id="JAATJD010000001">
    <property type="protein sequence ID" value="NJB73905.1"/>
    <property type="molecule type" value="Genomic_DNA"/>
</dbReference>
<dbReference type="Gene3D" id="3.30.360.10">
    <property type="entry name" value="Dihydrodipicolinate Reductase, domain 2"/>
    <property type="match status" value="1"/>
</dbReference>
<dbReference type="Pfam" id="PF01408">
    <property type="entry name" value="GFO_IDH_MocA"/>
    <property type="match status" value="1"/>
</dbReference>
<dbReference type="SUPFAM" id="SSF51735">
    <property type="entry name" value="NAD(P)-binding Rossmann-fold domains"/>
    <property type="match status" value="1"/>
</dbReference>
<evidence type="ECO:0000313" key="4">
    <source>
        <dbReference type="Proteomes" id="UP000556869"/>
    </source>
</evidence>
<dbReference type="Proteomes" id="UP000556869">
    <property type="component" value="Unassembled WGS sequence"/>
</dbReference>
<evidence type="ECO:0000259" key="2">
    <source>
        <dbReference type="Pfam" id="PF01408"/>
    </source>
</evidence>
<organism evidence="3 4">
    <name type="scientific">Thalassospira tepidiphila</name>
    <dbReference type="NCBI Taxonomy" id="393657"/>
    <lineage>
        <taxon>Bacteria</taxon>
        <taxon>Pseudomonadati</taxon>
        <taxon>Pseudomonadota</taxon>
        <taxon>Alphaproteobacteria</taxon>
        <taxon>Rhodospirillales</taxon>
        <taxon>Thalassospiraceae</taxon>
        <taxon>Thalassospira</taxon>
    </lineage>
</organism>
<reference evidence="3 4" key="1">
    <citation type="submission" date="2020-03" db="EMBL/GenBank/DDBJ databases">
        <title>Genomic Encyclopedia of Type Strains, Phase IV (KMG-IV): sequencing the most valuable type-strain genomes for metagenomic binning, comparative biology and taxonomic classification.</title>
        <authorList>
            <person name="Goeker M."/>
        </authorList>
    </citation>
    <scope>NUCLEOTIDE SEQUENCE [LARGE SCALE GENOMIC DNA]</scope>
    <source>
        <strain evidence="3 4">DSM 18888</strain>
    </source>
</reference>
<name>A0ABX0WX48_9PROT</name>